<dbReference type="EMBL" id="CADIKW010000009">
    <property type="protein sequence ID" value="CAB3890892.1"/>
    <property type="molecule type" value="Genomic_DNA"/>
</dbReference>
<dbReference type="SUPFAM" id="SSF51206">
    <property type="entry name" value="cAMP-binding domain-like"/>
    <property type="match status" value="1"/>
</dbReference>
<evidence type="ECO:0000256" key="2">
    <source>
        <dbReference type="ARBA" id="ARBA00023125"/>
    </source>
</evidence>
<evidence type="ECO:0000313" key="6">
    <source>
        <dbReference type="EMBL" id="CAB3890892.1"/>
    </source>
</evidence>
<keyword evidence="1" id="KW-0805">Transcription regulation</keyword>
<organism evidence="6 7">
    <name type="scientific">Achromobacter dolens</name>
    <dbReference type="NCBI Taxonomy" id="1287738"/>
    <lineage>
        <taxon>Bacteria</taxon>
        <taxon>Pseudomonadati</taxon>
        <taxon>Pseudomonadota</taxon>
        <taxon>Betaproteobacteria</taxon>
        <taxon>Burkholderiales</taxon>
        <taxon>Alcaligenaceae</taxon>
        <taxon>Achromobacter</taxon>
    </lineage>
</organism>
<evidence type="ECO:0000313" key="7">
    <source>
        <dbReference type="Proteomes" id="UP000494272"/>
    </source>
</evidence>
<protein>
    <submittedName>
        <fullName evidence="6">Transcriptional activator protein Anr</fullName>
    </submittedName>
</protein>
<dbReference type="PROSITE" id="PS50042">
    <property type="entry name" value="CNMP_BINDING_3"/>
    <property type="match status" value="1"/>
</dbReference>
<keyword evidence="2" id="KW-0238">DNA-binding</keyword>
<dbReference type="SUPFAM" id="SSF46785">
    <property type="entry name" value="Winged helix' DNA-binding domain"/>
    <property type="match status" value="1"/>
</dbReference>
<dbReference type="InterPro" id="IPR014710">
    <property type="entry name" value="RmlC-like_jellyroll"/>
</dbReference>
<dbReference type="GO" id="GO:0003700">
    <property type="term" value="F:DNA-binding transcription factor activity"/>
    <property type="evidence" value="ECO:0007669"/>
    <property type="project" value="TreeGrafter"/>
</dbReference>
<dbReference type="PROSITE" id="PS51063">
    <property type="entry name" value="HTH_CRP_2"/>
    <property type="match status" value="1"/>
</dbReference>
<dbReference type="GO" id="GO:0005829">
    <property type="term" value="C:cytosol"/>
    <property type="evidence" value="ECO:0007669"/>
    <property type="project" value="TreeGrafter"/>
</dbReference>
<feature type="domain" description="Cyclic nucleotide-binding" evidence="4">
    <location>
        <begin position="52"/>
        <end position="101"/>
    </location>
</feature>
<dbReference type="InterPro" id="IPR018490">
    <property type="entry name" value="cNMP-bd_dom_sf"/>
</dbReference>
<evidence type="ECO:0000259" key="4">
    <source>
        <dbReference type="PROSITE" id="PS50042"/>
    </source>
</evidence>
<dbReference type="RefSeq" id="WP_175167807.1">
    <property type="nucleotide sequence ID" value="NZ_CADIKW010000009.1"/>
</dbReference>
<sequence length="242" mass="26609">MDTTSLSLSTPPPVNPALPRDCASCEVARLCHPQDWTSLAPAARGRRSVRRGEALYRAGDALHNLYLLRAGSMKIRVTNTSGLEQITAFPGAGSLLGLDAIETGIHTCDAIALEDSVACALPYRELEANCEQDAEAGRQFHRLIAHDMNHCQRLLLTLGRMTTDERIASFLVETSEQMAAHGYSSRQFVLKMTREDIANHLGMKIETVCRVFARLQAASLLLVSKRHLEILDVDALRRLSCG</sequence>
<dbReference type="AlphaFoldDB" id="A0A6S7DTX5"/>
<feature type="domain" description="HTH crp-type" evidence="5">
    <location>
        <begin position="161"/>
        <end position="234"/>
    </location>
</feature>
<dbReference type="Gene3D" id="2.60.120.10">
    <property type="entry name" value="Jelly Rolls"/>
    <property type="match status" value="1"/>
</dbReference>
<evidence type="ECO:0000259" key="5">
    <source>
        <dbReference type="PROSITE" id="PS51063"/>
    </source>
</evidence>
<accession>A0A6S7DTX5</accession>
<reference evidence="6 7" key="1">
    <citation type="submission" date="2020-04" db="EMBL/GenBank/DDBJ databases">
        <authorList>
            <person name="De Canck E."/>
        </authorList>
    </citation>
    <scope>NUCLEOTIDE SEQUENCE [LARGE SCALE GENOMIC DNA]</scope>
    <source>
        <strain evidence="6 7">LMG 26841</strain>
    </source>
</reference>
<dbReference type="SMART" id="SM00419">
    <property type="entry name" value="HTH_CRP"/>
    <property type="match status" value="1"/>
</dbReference>
<dbReference type="InterPro" id="IPR036388">
    <property type="entry name" value="WH-like_DNA-bd_sf"/>
</dbReference>
<dbReference type="PRINTS" id="PR00034">
    <property type="entry name" value="HTHCRP"/>
</dbReference>
<dbReference type="FunFam" id="1.10.10.10:FF:000028">
    <property type="entry name" value="Fumarate/nitrate reduction transcriptional regulator Fnr"/>
    <property type="match status" value="1"/>
</dbReference>
<dbReference type="Pfam" id="PF13545">
    <property type="entry name" value="HTH_Crp_2"/>
    <property type="match status" value="1"/>
</dbReference>
<dbReference type="CDD" id="cd00038">
    <property type="entry name" value="CAP_ED"/>
    <property type="match status" value="1"/>
</dbReference>
<dbReference type="Gene3D" id="1.10.10.10">
    <property type="entry name" value="Winged helix-like DNA-binding domain superfamily/Winged helix DNA-binding domain"/>
    <property type="match status" value="1"/>
</dbReference>
<dbReference type="GeneID" id="94357512"/>
<dbReference type="Pfam" id="PF00027">
    <property type="entry name" value="cNMP_binding"/>
    <property type="match status" value="1"/>
</dbReference>
<keyword evidence="7" id="KW-1185">Reference proteome</keyword>
<keyword evidence="3" id="KW-0804">Transcription</keyword>
<dbReference type="SMART" id="SM00100">
    <property type="entry name" value="cNMP"/>
    <property type="match status" value="1"/>
</dbReference>
<name>A0A6S7DTX5_9BURK</name>
<dbReference type="InterPro" id="IPR036390">
    <property type="entry name" value="WH_DNA-bd_sf"/>
</dbReference>
<dbReference type="InterPro" id="IPR000595">
    <property type="entry name" value="cNMP-bd_dom"/>
</dbReference>
<proteinExistence type="predicted"/>
<gene>
    <name evidence="6" type="primary">anr_2</name>
    <name evidence="6" type="ORF">LMG26841_03965</name>
</gene>
<dbReference type="PANTHER" id="PTHR24567:SF75">
    <property type="entry name" value="FUMARATE AND NITRATE REDUCTION REGULATORY PROTEIN"/>
    <property type="match status" value="1"/>
</dbReference>
<dbReference type="PANTHER" id="PTHR24567">
    <property type="entry name" value="CRP FAMILY TRANSCRIPTIONAL REGULATORY PROTEIN"/>
    <property type="match status" value="1"/>
</dbReference>
<evidence type="ECO:0000256" key="3">
    <source>
        <dbReference type="ARBA" id="ARBA00023163"/>
    </source>
</evidence>
<dbReference type="GO" id="GO:0003677">
    <property type="term" value="F:DNA binding"/>
    <property type="evidence" value="ECO:0007669"/>
    <property type="project" value="UniProtKB-KW"/>
</dbReference>
<dbReference type="InterPro" id="IPR012318">
    <property type="entry name" value="HTH_CRP"/>
</dbReference>
<dbReference type="InterPro" id="IPR050397">
    <property type="entry name" value="Env_Response_Regulators"/>
</dbReference>
<evidence type="ECO:0000256" key="1">
    <source>
        <dbReference type="ARBA" id="ARBA00023015"/>
    </source>
</evidence>
<dbReference type="Proteomes" id="UP000494272">
    <property type="component" value="Unassembled WGS sequence"/>
</dbReference>